<comment type="caution">
    <text evidence="1">The sequence shown here is derived from an EMBL/GenBank/DDBJ whole genome shotgun (WGS) entry which is preliminary data.</text>
</comment>
<dbReference type="RefSeq" id="WP_164881024.1">
    <property type="nucleotide sequence ID" value="NZ_JBHSOM010000016.1"/>
</dbReference>
<reference evidence="2" key="2">
    <citation type="submission" date="2019-01" db="EMBL/GenBank/DDBJ databases">
        <title>Sinorhodobacter populi sp. nov. isolated from the symptomatic bark tissue of Populus euramericana canker.</title>
        <authorList>
            <person name="Li Y."/>
        </authorList>
    </citation>
    <scope>NUCLEOTIDE SEQUENCE [LARGE SCALE GENOMIC DNA]</scope>
    <source>
        <strain evidence="2">CGMCC 1.12963</strain>
    </source>
</reference>
<evidence type="ECO:0000313" key="2">
    <source>
        <dbReference type="Proteomes" id="UP000288071"/>
    </source>
</evidence>
<protein>
    <submittedName>
        <fullName evidence="1">Uncharacterized protein</fullName>
    </submittedName>
</protein>
<dbReference type="AlphaFoldDB" id="A0A3S3PH16"/>
<dbReference type="EMBL" id="SAVA01000002">
    <property type="protein sequence ID" value="RWR53859.1"/>
    <property type="molecule type" value="Genomic_DNA"/>
</dbReference>
<sequence length="75" mass="8102">MEDEMHSVLKASVVVLAVAAGFVPVRVFAEPSCTDWMDQGDGTSWKECVDDDGVQHCYKVNNTPGSTGYEVSCSD</sequence>
<gene>
    <name evidence="1" type="ORF">EOW66_04375</name>
</gene>
<reference evidence="1 2" key="1">
    <citation type="submission" date="2019-01" db="EMBL/GenBank/DDBJ databases">
        <title>Sinorhodobacter populi sp. nov. isolated from the symptomatic bark tissue of Populus euramericana canker.</title>
        <authorList>
            <person name="Xu G."/>
        </authorList>
    </citation>
    <scope>NUCLEOTIDE SEQUENCE [LARGE SCALE GENOMIC DNA]</scope>
    <source>
        <strain evidence="1 2">CGMCC 1.12963</strain>
    </source>
</reference>
<dbReference type="Proteomes" id="UP000288071">
    <property type="component" value="Unassembled WGS sequence"/>
</dbReference>
<evidence type="ECO:0000313" key="1">
    <source>
        <dbReference type="EMBL" id="RWR53859.1"/>
    </source>
</evidence>
<keyword evidence="2" id="KW-1185">Reference proteome</keyword>
<proteinExistence type="predicted"/>
<accession>A0A3S3PH16</accession>
<name>A0A3S3PH16_9RHOB</name>
<organism evidence="1 2">
    <name type="scientific">Paenirhodobacter huangdaonensis</name>
    <dbReference type="NCBI Taxonomy" id="2501515"/>
    <lineage>
        <taxon>Bacteria</taxon>
        <taxon>Pseudomonadati</taxon>
        <taxon>Pseudomonadota</taxon>
        <taxon>Alphaproteobacteria</taxon>
        <taxon>Rhodobacterales</taxon>
        <taxon>Rhodobacter group</taxon>
        <taxon>Paenirhodobacter</taxon>
    </lineage>
</organism>